<keyword evidence="2" id="KW-1185">Reference proteome</keyword>
<dbReference type="EMBL" id="OX597816">
    <property type="protein sequence ID" value="CAI9719697.1"/>
    <property type="molecule type" value="Genomic_DNA"/>
</dbReference>
<sequence length="136" mass="15584">MTKGLFEIDEVVIEDRLELQMFLSEQPDFKYLLHNTFVKLYDYFPSVATAMIIDLASGIPKDTIHTISNSLENIFSLICTMSGPCKVPFFSVATLSGFFENKANVHDFCWIPFSRLEILKFHTKVLIFHINTVPNS</sequence>
<accession>A0AA36AR52</accession>
<gene>
    <name evidence="1" type="ORF">OCTVUL_1B000659</name>
</gene>
<name>A0AA36AR52_OCTVU</name>
<organism evidence="1 2">
    <name type="scientific">Octopus vulgaris</name>
    <name type="common">Common octopus</name>
    <dbReference type="NCBI Taxonomy" id="6645"/>
    <lineage>
        <taxon>Eukaryota</taxon>
        <taxon>Metazoa</taxon>
        <taxon>Spiralia</taxon>
        <taxon>Lophotrochozoa</taxon>
        <taxon>Mollusca</taxon>
        <taxon>Cephalopoda</taxon>
        <taxon>Coleoidea</taxon>
        <taxon>Octopodiformes</taxon>
        <taxon>Octopoda</taxon>
        <taxon>Incirrata</taxon>
        <taxon>Octopodidae</taxon>
        <taxon>Octopus</taxon>
    </lineage>
</organism>
<evidence type="ECO:0000313" key="1">
    <source>
        <dbReference type="EMBL" id="CAI9719697.1"/>
    </source>
</evidence>
<dbReference type="AlphaFoldDB" id="A0AA36AR52"/>
<protein>
    <submittedName>
        <fullName evidence="1">Uncharacterized protein</fullName>
    </submittedName>
</protein>
<proteinExistence type="predicted"/>
<reference evidence="1" key="1">
    <citation type="submission" date="2023-08" db="EMBL/GenBank/DDBJ databases">
        <authorList>
            <person name="Alioto T."/>
            <person name="Alioto T."/>
            <person name="Gomez Garrido J."/>
        </authorList>
    </citation>
    <scope>NUCLEOTIDE SEQUENCE</scope>
</reference>
<evidence type="ECO:0000313" key="2">
    <source>
        <dbReference type="Proteomes" id="UP001162480"/>
    </source>
</evidence>
<dbReference type="Proteomes" id="UP001162480">
    <property type="component" value="Chromosome 3"/>
</dbReference>